<dbReference type="SUPFAM" id="SSF54913">
    <property type="entry name" value="GlnB-like"/>
    <property type="match status" value="1"/>
</dbReference>
<organism evidence="3 4">
    <name type="scientific">Phytoactinopolyspora mesophila</name>
    <dbReference type="NCBI Taxonomy" id="2650750"/>
    <lineage>
        <taxon>Bacteria</taxon>
        <taxon>Bacillati</taxon>
        <taxon>Actinomycetota</taxon>
        <taxon>Actinomycetes</taxon>
        <taxon>Jiangellales</taxon>
        <taxon>Jiangellaceae</taxon>
        <taxon>Phytoactinopolyspora</taxon>
    </lineage>
</organism>
<dbReference type="AlphaFoldDB" id="A0A7K3M463"/>
<dbReference type="Pfam" id="PF02641">
    <property type="entry name" value="DUF190"/>
    <property type="match status" value="1"/>
</dbReference>
<name>A0A7K3M463_9ACTN</name>
<dbReference type="EMBL" id="WLZY01000002">
    <property type="protein sequence ID" value="NDL57218.1"/>
    <property type="molecule type" value="Genomic_DNA"/>
</dbReference>
<reference evidence="3 4" key="1">
    <citation type="submission" date="2019-11" db="EMBL/GenBank/DDBJ databases">
        <authorList>
            <person name="Li X.-J."/>
            <person name="Feng X.-M."/>
        </authorList>
    </citation>
    <scope>NUCLEOTIDE SEQUENCE [LARGE SCALE GENOMIC DNA]</scope>
    <source>
        <strain evidence="3 4">XMNu-373</strain>
    </source>
</reference>
<evidence type="ECO:0000256" key="1">
    <source>
        <dbReference type="ARBA" id="ARBA00010554"/>
    </source>
</evidence>
<evidence type="ECO:0000256" key="2">
    <source>
        <dbReference type="SAM" id="MobiDB-lite"/>
    </source>
</evidence>
<dbReference type="InterPro" id="IPR003793">
    <property type="entry name" value="UPF0166"/>
</dbReference>
<sequence>MDLTGPARRLSIVMGETDTWHGKPLYSEIVRRAHARGLAGASVFRGIEGYGASNHIHTTRIFSLSEDLPVQVVIVDNAAKIEAFIDEIEPIVVGGLITLTDVEVVRYAGRSDAAGSEADQGPDVGGDRDAGGGPRPGSDGAGEPR</sequence>
<gene>
    <name evidence="3" type="ORF">F7O44_09070</name>
</gene>
<comment type="caution">
    <text evidence="3">The sequence shown here is derived from an EMBL/GenBank/DDBJ whole genome shotgun (WGS) entry which is preliminary data.</text>
</comment>
<comment type="similarity">
    <text evidence="1">Belongs to the UPF0166 family.</text>
</comment>
<feature type="region of interest" description="Disordered" evidence="2">
    <location>
        <begin position="111"/>
        <end position="145"/>
    </location>
</feature>
<proteinExistence type="inferred from homology"/>
<protein>
    <submittedName>
        <fullName evidence="3">DUF190 domain-containing protein</fullName>
    </submittedName>
</protein>
<evidence type="ECO:0000313" key="4">
    <source>
        <dbReference type="Proteomes" id="UP000460435"/>
    </source>
</evidence>
<dbReference type="PANTHER" id="PTHR35983:SF1">
    <property type="entry name" value="UPF0166 PROTEIN TM_0021"/>
    <property type="match status" value="1"/>
</dbReference>
<dbReference type="Gene3D" id="3.30.70.120">
    <property type="match status" value="1"/>
</dbReference>
<dbReference type="PANTHER" id="PTHR35983">
    <property type="entry name" value="UPF0166 PROTEIN TM_0021"/>
    <property type="match status" value="1"/>
</dbReference>
<accession>A0A7K3M463</accession>
<dbReference type="InterPro" id="IPR015867">
    <property type="entry name" value="N-reg_PII/ATP_PRibTrfase_C"/>
</dbReference>
<dbReference type="RefSeq" id="WP_162449881.1">
    <property type="nucleotide sequence ID" value="NZ_WLZY01000002.1"/>
</dbReference>
<evidence type="ECO:0000313" key="3">
    <source>
        <dbReference type="EMBL" id="NDL57218.1"/>
    </source>
</evidence>
<keyword evidence="4" id="KW-1185">Reference proteome</keyword>
<dbReference type="InterPro" id="IPR011322">
    <property type="entry name" value="N-reg_PII-like_a/b"/>
</dbReference>
<dbReference type="Proteomes" id="UP000460435">
    <property type="component" value="Unassembled WGS sequence"/>
</dbReference>